<keyword evidence="3" id="KW-1185">Reference proteome</keyword>
<organism evidence="2 3">
    <name type="scientific">Halteria grandinella</name>
    <dbReference type="NCBI Taxonomy" id="5974"/>
    <lineage>
        <taxon>Eukaryota</taxon>
        <taxon>Sar</taxon>
        <taxon>Alveolata</taxon>
        <taxon>Ciliophora</taxon>
        <taxon>Intramacronucleata</taxon>
        <taxon>Spirotrichea</taxon>
        <taxon>Stichotrichia</taxon>
        <taxon>Sporadotrichida</taxon>
        <taxon>Halteriidae</taxon>
        <taxon>Halteria</taxon>
    </lineage>
</organism>
<protein>
    <submittedName>
        <fullName evidence="2">Uncharacterized protein</fullName>
    </submittedName>
</protein>
<name>A0A8J8NC72_HALGN</name>
<keyword evidence="1" id="KW-0472">Membrane</keyword>
<dbReference type="Proteomes" id="UP000785679">
    <property type="component" value="Unassembled WGS sequence"/>
</dbReference>
<dbReference type="GO" id="GO:0031464">
    <property type="term" value="C:Cul4A-RING E3 ubiquitin ligase complex"/>
    <property type="evidence" value="ECO:0007669"/>
    <property type="project" value="TreeGrafter"/>
</dbReference>
<dbReference type="GO" id="GO:0016567">
    <property type="term" value="P:protein ubiquitination"/>
    <property type="evidence" value="ECO:0007669"/>
    <property type="project" value="TreeGrafter"/>
</dbReference>
<evidence type="ECO:0000313" key="2">
    <source>
        <dbReference type="EMBL" id="TNV71785.1"/>
    </source>
</evidence>
<accession>A0A8J8NC72</accession>
<reference evidence="2" key="1">
    <citation type="submission" date="2019-06" db="EMBL/GenBank/DDBJ databases">
        <authorList>
            <person name="Zheng W."/>
        </authorList>
    </citation>
    <scope>NUCLEOTIDE SEQUENCE</scope>
    <source>
        <strain evidence="2">QDHG01</strain>
    </source>
</reference>
<proteinExistence type="predicted"/>
<dbReference type="PANTHER" id="PTHR14255:SF3">
    <property type="entry name" value="SULFITE EXPORTER TAUE_SAFE FAMILY PROTEIN 5-RELATED"/>
    <property type="match status" value="1"/>
</dbReference>
<keyword evidence="1" id="KW-1133">Transmembrane helix</keyword>
<feature type="transmembrane region" description="Helical" evidence="1">
    <location>
        <begin position="58"/>
        <end position="76"/>
    </location>
</feature>
<dbReference type="PANTHER" id="PTHR14255">
    <property type="entry name" value="CEREBLON"/>
    <property type="match status" value="1"/>
</dbReference>
<sequence>MLGGIVGIAGGIILGPLFLQMGMLPVVVAATNQYLALISSTSVTSQFIYMGILNYQYALIGGIFTFTGSYLGLTQVNRIVKITGKQSIIVFTLALVLGISFIALPLKYLIQ</sequence>
<feature type="transmembrane region" description="Helical" evidence="1">
    <location>
        <begin position="6"/>
        <end position="27"/>
    </location>
</feature>
<evidence type="ECO:0000313" key="3">
    <source>
        <dbReference type="Proteomes" id="UP000785679"/>
    </source>
</evidence>
<dbReference type="OrthoDB" id="434519at2759"/>
<evidence type="ECO:0000256" key="1">
    <source>
        <dbReference type="SAM" id="Phobius"/>
    </source>
</evidence>
<comment type="caution">
    <text evidence="2">The sequence shown here is derived from an EMBL/GenBank/DDBJ whole genome shotgun (WGS) entry which is preliminary data.</text>
</comment>
<keyword evidence="1" id="KW-0812">Transmembrane</keyword>
<dbReference type="EMBL" id="RRYP01027566">
    <property type="protein sequence ID" value="TNV71785.1"/>
    <property type="molecule type" value="Genomic_DNA"/>
</dbReference>
<gene>
    <name evidence="2" type="ORF">FGO68_gene6593</name>
</gene>
<feature type="transmembrane region" description="Helical" evidence="1">
    <location>
        <begin position="88"/>
        <end position="110"/>
    </location>
</feature>
<dbReference type="AlphaFoldDB" id="A0A8J8NC72"/>